<evidence type="ECO:0000256" key="1">
    <source>
        <dbReference type="ARBA" id="ARBA00004651"/>
    </source>
</evidence>
<feature type="transmembrane region" description="Helical" evidence="7">
    <location>
        <begin position="63"/>
        <end position="81"/>
    </location>
</feature>
<organism evidence="9 10">
    <name type="scientific">Anaerococcus hydrogenalis ACS-025-V-Sch4</name>
    <dbReference type="NCBI Taxonomy" id="879306"/>
    <lineage>
        <taxon>Bacteria</taxon>
        <taxon>Bacillati</taxon>
        <taxon>Bacillota</taxon>
        <taxon>Tissierellia</taxon>
        <taxon>Tissierellales</taxon>
        <taxon>Peptoniphilaceae</taxon>
        <taxon>Anaerococcus</taxon>
    </lineage>
</organism>
<dbReference type="AlphaFoldDB" id="F0H372"/>
<feature type="region of interest" description="Disordered" evidence="6">
    <location>
        <begin position="1"/>
        <end position="21"/>
    </location>
</feature>
<evidence type="ECO:0000256" key="6">
    <source>
        <dbReference type="SAM" id="MobiDB-lite"/>
    </source>
</evidence>
<dbReference type="InterPro" id="IPR025199">
    <property type="entry name" value="FtsK_4TM"/>
</dbReference>
<evidence type="ECO:0000313" key="10">
    <source>
        <dbReference type="Proteomes" id="UP000005277"/>
    </source>
</evidence>
<keyword evidence="2" id="KW-1003">Cell membrane</keyword>
<gene>
    <name evidence="9" type="ORF">HMPREF9246_1716</name>
</gene>
<keyword evidence="3 7" id="KW-0812">Transmembrane</keyword>
<evidence type="ECO:0000256" key="5">
    <source>
        <dbReference type="ARBA" id="ARBA00023136"/>
    </source>
</evidence>
<name>F0H372_9FIRM</name>
<dbReference type="Pfam" id="PF13491">
    <property type="entry name" value="FtsK_4TM"/>
    <property type="match status" value="1"/>
</dbReference>
<dbReference type="Proteomes" id="UP000005277">
    <property type="component" value="Unassembled WGS sequence"/>
</dbReference>
<evidence type="ECO:0000259" key="8">
    <source>
        <dbReference type="Pfam" id="PF13491"/>
    </source>
</evidence>
<evidence type="ECO:0000313" key="9">
    <source>
        <dbReference type="EMBL" id="EGC83088.1"/>
    </source>
</evidence>
<feature type="compositionally biased region" description="Basic residues" evidence="6">
    <location>
        <begin position="7"/>
        <end position="17"/>
    </location>
</feature>
<keyword evidence="4 7" id="KW-1133">Transmembrane helix</keyword>
<feature type="transmembrane region" description="Helical" evidence="7">
    <location>
        <begin position="134"/>
        <end position="163"/>
    </location>
</feature>
<comment type="subcellular location">
    <subcellularLocation>
        <location evidence="1">Cell membrane</location>
        <topology evidence="1">Multi-pass membrane protein</topology>
    </subcellularLocation>
</comment>
<comment type="caution">
    <text evidence="9">The sequence shown here is derived from an EMBL/GenBank/DDBJ whole genome shotgun (WGS) entry which is preliminary data.</text>
</comment>
<feature type="transmembrane region" description="Helical" evidence="7">
    <location>
        <begin position="93"/>
        <end position="114"/>
    </location>
</feature>
<dbReference type="EMBL" id="AEXN01000048">
    <property type="protein sequence ID" value="EGC83088.1"/>
    <property type="molecule type" value="Genomic_DNA"/>
</dbReference>
<accession>F0H372</accession>
<sequence length="212" mass="24691">MANTNNNRKRKKSKYGKKSPNPKFNKKSFSIFCMFISLLGFIFLILPNTGSLGDFITYTNFKIFGFMSYFVFAFIFTSFLFAFRDKFKENLRVFNIIFILIILTMAILSLKYLGKNLNISIKNTQTSLKKSGGFLGTYIGFYLESFIGSAGIIIFYILMWIALLKNMLGLSYKDFLSRIKEKSQIIGNILWKSYMKISNKIKTYFKEKNLKK</sequence>
<keyword evidence="5 7" id="KW-0472">Membrane</keyword>
<proteinExistence type="predicted"/>
<keyword evidence="10" id="KW-1185">Reference proteome</keyword>
<evidence type="ECO:0000256" key="3">
    <source>
        <dbReference type="ARBA" id="ARBA00022692"/>
    </source>
</evidence>
<feature type="domain" description="DNA translocase FtsK 4TM region" evidence="8">
    <location>
        <begin position="49"/>
        <end position="179"/>
    </location>
</feature>
<evidence type="ECO:0000256" key="2">
    <source>
        <dbReference type="ARBA" id="ARBA00022475"/>
    </source>
</evidence>
<protein>
    <recommendedName>
        <fullName evidence="8">DNA translocase FtsK 4TM region domain-containing protein</fullName>
    </recommendedName>
</protein>
<evidence type="ECO:0000256" key="7">
    <source>
        <dbReference type="SAM" id="Phobius"/>
    </source>
</evidence>
<evidence type="ECO:0000256" key="4">
    <source>
        <dbReference type="ARBA" id="ARBA00022989"/>
    </source>
</evidence>
<dbReference type="GO" id="GO:0005886">
    <property type="term" value="C:plasma membrane"/>
    <property type="evidence" value="ECO:0007669"/>
    <property type="project" value="UniProtKB-SubCell"/>
</dbReference>
<reference evidence="9 10" key="1">
    <citation type="submission" date="2011-01" db="EMBL/GenBank/DDBJ databases">
        <authorList>
            <person name="Durkin A.S."/>
            <person name="Madupu R."/>
            <person name="Torralba M."/>
            <person name="Gillis M."/>
            <person name="Methe B."/>
            <person name="Sutton G."/>
            <person name="Nelson K.E."/>
        </authorList>
    </citation>
    <scope>NUCLEOTIDE SEQUENCE [LARGE SCALE GENOMIC DNA]</scope>
    <source>
        <strain evidence="9 10">ACS-025-V-Sch4</strain>
    </source>
</reference>